<name>A0A4Q1BC61_TREME</name>
<accession>A0A4Q1BC61</accession>
<feature type="compositionally biased region" description="Polar residues" evidence="1">
    <location>
        <begin position="190"/>
        <end position="219"/>
    </location>
</feature>
<feature type="region of interest" description="Disordered" evidence="1">
    <location>
        <begin position="93"/>
        <end position="223"/>
    </location>
</feature>
<dbReference type="InParanoid" id="A0A4Q1BC61"/>
<gene>
    <name evidence="2" type="ORF">M231_07147</name>
</gene>
<protein>
    <submittedName>
        <fullName evidence="2">Uncharacterized protein</fullName>
    </submittedName>
</protein>
<dbReference type="AlphaFoldDB" id="A0A4Q1BC61"/>
<evidence type="ECO:0000313" key="3">
    <source>
        <dbReference type="Proteomes" id="UP000289152"/>
    </source>
</evidence>
<reference evidence="2 3" key="1">
    <citation type="submission" date="2016-06" db="EMBL/GenBank/DDBJ databases">
        <title>Evolution of pathogenesis and genome organization in the Tremellales.</title>
        <authorList>
            <person name="Cuomo C."/>
            <person name="Litvintseva A."/>
            <person name="Heitman J."/>
            <person name="Chen Y."/>
            <person name="Sun S."/>
            <person name="Springer D."/>
            <person name="Dromer F."/>
            <person name="Young S."/>
            <person name="Zeng Q."/>
            <person name="Chapman S."/>
            <person name="Gujja S."/>
            <person name="Saif S."/>
            <person name="Birren B."/>
        </authorList>
    </citation>
    <scope>NUCLEOTIDE SEQUENCE [LARGE SCALE GENOMIC DNA]</scope>
    <source>
        <strain evidence="2 3">ATCC 28783</strain>
    </source>
</reference>
<dbReference type="Proteomes" id="UP000289152">
    <property type="component" value="Unassembled WGS sequence"/>
</dbReference>
<dbReference type="VEuPathDB" id="FungiDB:TREMEDRAFT_64874"/>
<evidence type="ECO:0000313" key="2">
    <source>
        <dbReference type="EMBL" id="RXK35617.1"/>
    </source>
</evidence>
<feature type="compositionally biased region" description="Basic and acidic residues" evidence="1">
    <location>
        <begin position="158"/>
        <end position="174"/>
    </location>
</feature>
<organism evidence="2 3">
    <name type="scientific">Tremella mesenterica</name>
    <name type="common">Jelly fungus</name>
    <dbReference type="NCBI Taxonomy" id="5217"/>
    <lineage>
        <taxon>Eukaryota</taxon>
        <taxon>Fungi</taxon>
        <taxon>Dikarya</taxon>
        <taxon>Basidiomycota</taxon>
        <taxon>Agaricomycotina</taxon>
        <taxon>Tremellomycetes</taxon>
        <taxon>Tremellales</taxon>
        <taxon>Tremellaceae</taxon>
        <taxon>Tremella</taxon>
    </lineage>
</organism>
<evidence type="ECO:0000256" key="1">
    <source>
        <dbReference type="SAM" id="MobiDB-lite"/>
    </source>
</evidence>
<keyword evidence="3" id="KW-1185">Reference proteome</keyword>
<feature type="compositionally biased region" description="Basic residues" evidence="1">
    <location>
        <begin position="145"/>
        <end position="154"/>
    </location>
</feature>
<comment type="caution">
    <text evidence="2">The sequence shown here is derived from an EMBL/GenBank/DDBJ whole genome shotgun (WGS) entry which is preliminary data.</text>
</comment>
<dbReference type="EMBL" id="SDIL01000129">
    <property type="protein sequence ID" value="RXK35617.1"/>
    <property type="molecule type" value="Genomic_DNA"/>
</dbReference>
<sequence>MGKHRHSSERKKPFLVRNKDGISVGSRKSHTVASSSRKPPHDTEKTIQTHRSLTYRPSQSAETLPSGPWRDITLPVSPRPVARYVQALTSVPLSYETGPKYNPTGPPRESTASLNYPSRTLPEDDEENMVIVTFEPESDSEAGRPRSKHQRSLTRKPYIKEPSHWEEEARRRSFEDEDEFEYNQRPPKSATFSGRTKSHSPPTFSRSNRTQTYPDSRSGGTRPKYEILTLPVHTSVDANGNKSKLCIHIPHYGDVVYTEYTTGSFLVAVGSLKETWLELDPYQKSATLLFQHDSQYEDQEETHNQFQPDRVVGLSGENFWEYYSACLAEVDSDD</sequence>
<proteinExistence type="predicted"/>
<feature type="compositionally biased region" description="Polar residues" evidence="1">
    <location>
        <begin position="49"/>
        <end position="63"/>
    </location>
</feature>
<feature type="region of interest" description="Disordered" evidence="1">
    <location>
        <begin position="1"/>
        <end position="71"/>
    </location>
</feature>